<gene>
    <name evidence="2" type="ORF">TGP89_266810</name>
</gene>
<dbReference type="Proteomes" id="UP000028828">
    <property type="component" value="Unassembled WGS sequence"/>
</dbReference>
<organism evidence="2 3">
    <name type="scientific">Toxoplasma gondii p89</name>
    <dbReference type="NCBI Taxonomy" id="943119"/>
    <lineage>
        <taxon>Eukaryota</taxon>
        <taxon>Sar</taxon>
        <taxon>Alveolata</taxon>
        <taxon>Apicomplexa</taxon>
        <taxon>Conoidasida</taxon>
        <taxon>Coccidia</taxon>
        <taxon>Eucoccidiorida</taxon>
        <taxon>Eimeriorina</taxon>
        <taxon>Sarcocystidae</taxon>
        <taxon>Toxoplasma</taxon>
    </lineage>
</organism>
<keyword evidence="1" id="KW-0472">Membrane</keyword>
<proteinExistence type="predicted"/>
<keyword evidence="1 2" id="KW-0812">Transmembrane</keyword>
<protein>
    <submittedName>
        <fullName evidence="2">Putative transmembrane protein</fullName>
    </submittedName>
</protein>
<dbReference type="Pfam" id="PF22978">
    <property type="entry name" value="HAD_Pex22"/>
    <property type="match status" value="1"/>
</dbReference>
<accession>A0A086J7L4</accession>
<evidence type="ECO:0000313" key="3">
    <source>
        <dbReference type="Proteomes" id="UP000028828"/>
    </source>
</evidence>
<dbReference type="InterPro" id="IPR037485">
    <property type="entry name" value="PEX22"/>
</dbReference>
<feature type="transmembrane region" description="Helical" evidence="1">
    <location>
        <begin position="67"/>
        <end position="89"/>
    </location>
</feature>
<feature type="transmembrane region" description="Helical" evidence="1">
    <location>
        <begin position="129"/>
        <end position="148"/>
    </location>
</feature>
<sequence length="316" mass="34450">MNAQSETSWRSTITLAHALFLEAFIHVSRMAARLGVCSRGSASKCASREATASFSGRSLLRHGEYVLVCRRVTFLFLLYALCLNVPGVFAEYPRGGRSRGSGSSYANQHQRVTRATSLFGFSRSPSPESLVTALLLFAGFAALFLLLVRRGSSRTSSAAATGVIGGNATEGKDDDSVFRPCASICLNEILLKKSADGDKFVTVDAAIDPFLSLCSWSKLFVFVQVNTDEEEQQVLDELEKLQAFERGLQRHRVMFSSTRNGRASMVRQLQPLTHIDADDFIAVTLEGKVPNVVYLQEPLKECVAVLQAALQSPTAA</sequence>
<name>A0A086J7L4_TOXGO</name>
<dbReference type="PANTHER" id="PTHR34126">
    <property type="entry name" value="PEROXISOME BIOGENESIS PROTEIN 22"/>
    <property type="match status" value="1"/>
</dbReference>
<dbReference type="VEuPathDB" id="ToxoDB:TGP89_266810"/>
<dbReference type="GO" id="GO:0007031">
    <property type="term" value="P:peroxisome organization"/>
    <property type="evidence" value="ECO:0007669"/>
    <property type="project" value="InterPro"/>
</dbReference>
<evidence type="ECO:0000313" key="2">
    <source>
        <dbReference type="EMBL" id="KFG28132.1"/>
    </source>
</evidence>
<dbReference type="OrthoDB" id="77656at2759"/>
<comment type="caution">
    <text evidence="2">The sequence shown here is derived from an EMBL/GenBank/DDBJ whole genome shotgun (WGS) entry which is preliminary data.</text>
</comment>
<dbReference type="AlphaFoldDB" id="A0A086J7L4"/>
<evidence type="ECO:0000256" key="1">
    <source>
        <dbReference type="SAM" id="Phobius"/>
    </source>
</evidence>
<keyword evidence="1" id="KW-1133">Transmembrane helix</keyword>
<dbReference type="PANTHER" id="PTHR34126:SF1">
    <property type="entry name" value="PEROXISOME BIOGENESIS PROTEIN 22"/>
    <property type="match status" value="1"/>
</dbReference>
<dbReference type="EMBL" id="AEYI02002480">
    <property type="protein sequence ID" value="KFG28132.1"/>
    <property type="molecule type" value="Genomic_DNA"/>
</dbReference>
<reference evidence="2 3" key="1">
    <citation type="submission" date="2014-03" db="EMBL/GenBank/DDBJ databases">
        <authorList>
            <person name="Sibley D."/>
            <person name="Venepally P."/>
            <person name="Karamycheva S."/>
            <person name="Hadjithomas M."/>
            <person name="Khan A."/>
            <person name="Brunk B."/>
            <person name="Roos D."/>
            <person name="Caler E."/>
            <person name="Lorenzi H."/>
        </authorList>
    </citation>
    <scope>NUCLEOTIDE SEQUENCE [LARGE SCALE GENOMIC DNA]</scope>
    <source>
        <strain evidence="3">p89</strain>
    </source>
</reference>